<comment type="catalytic activity">
    <reaction evidence="36">
        <text>a (3R)-hydroxyacyl-[ACP] + NADP(+) = a 3-oxoacyl-[ACP] + NADPH + H(+)</text>
        <dbReference type="Rhea" id="RHEA:17397"/>
        <dbReference type="Rhea" id="RHEA-COMP:9916"/>
        <dbReference type="Rhea" id="RHEA-COMP:9945"/>
        <dbReference type="ChEBI" id="CHEBI:15378"/>
        <dbReference type="ChEBI" id="CHEBI:57783"/>
        <dbReference type="ChEBI" id="CHEBI:58349"/>
        <dbReference type="ChEBI" id="CHEBI:78776"/>
        <dbReference type="ChEBI" id="CHEBI:78827"/>
        <dbReference type="EC" id="1.1.1.100"/>
    </reaction>
    <physiologicalReaction direction="right-to-left" evidence="36">
        <dbReference type="Rhea" id="RHEA:17399"/>
    </physiologicalReaction>
</comment>
<dbReference type="Gene3D" id="3.40.50.150">
    <property type="entry name" value="Vaccinia Virus protein VP39"/>
    <property type="match status" value="1"/>
</dbReference>
<dbReference type="PROSITE" id="PS00606">
    <property type="entry name" value="KS3_1"/>
    <property type="match status" value="1"/>
</dbReference>
<dbReference type="Gene3D" id="3.40.50.720">
    <property type="entry name" value="NAD(P)-binding Rossmann-like Domain"/>
    <property type="match status" value="1"/>
</dbReference>
<dbReference type="InterPro" id="IPR032821">
    <property type="entry name" value="PKS_assoc"/>
</dbReference>
<evidence type="ECO:0000256" key="23">
    <source>
        <dbReference type="ARBA" id="ARBA00023332"/>
    </source>
</evidence>
<dbReference type="EC" id="1.1.1.100" evidence="5"/>
<dbReference type="GO" id="GO:0004313">
    <property type="term" value="F:[acyl-carrier-protein] S-acetyltransferase activity"/>
    <property type="evidence" value="ECO:0007669"/>
    <property type="project" value="UniProtKB-EC"/>
</dbReference>
<dbReference type="Proteomes" id="UP001519460">
    <property type="component" value="Unassembled WGS sequence"/>
</dbReference>
<evidence type="ECO:0000256" key="9">
    <source>
        <dbReference type="ARBA" id="ARBA00022516"/>
    </source>
</evidence>
<dbReference type="InterPro" id="IPR049391">
    <property type="entry name" value="FAS_pseudo-KR"/>
</dbReference>
<dbReference type="SUPFAM" id="SSF53474">
    <property type="entry name" value="alpha/beta-Hydrolases"/>
    <property type="match status" value="1"/>
</dbReference>
<evidence type="ECO:0000256" key="53">
    <source>
        <dbReference type="ARBA" id="ARBA00048704"/>
    </source>
</evidence>
<evidence type="ECO:0000313" key="69">
    <source>
        <dbReference type="EMBL" id="KAK7493276.1"/>
    </source>
</evidence>
<keyword evidence="17" id="KW-0007">Acetylation</keyword>
<evidence type="ECO:0000256" key="45">
    <source>
        <dbReference type="ARBA" id="ARBA00048051"/>
    </source>
</evidence>
<dbReference type="SMART" id="SM00827">
    <property type="entry name" value="PKS_AT"/>
    <property type="match status" value="1"/>
</dbReference>
<evidence type="ECO:0000256" key="21">
    <source>
        <dbReference type="ARBA" id="ARBA00023160"/>
    </source>
</evidence>
<comment type="catalytic activity">
    <reaction evidence="44">
        <text>acetyl-[ACP] + malonyl-[ACP] + H(+) = 3-oxobutanoyl-[ACP] + holo-[ACP] + CO2</text>
        <dbReference type="Rhea" id="RHEA:41800"/>
        <dbReference type="Rhea" id="RHEA-COMP:9621"/>
        <dbReference type="Rhea" id="RHEA-COMP:9623"/>
        <dbReference type="Rhea" id="RHEA-COMP:9625"/>
        <dbReference type="Rhea" id="RHEA-COMP:9685"/>
        <dbReference type="ChEBI" id="CHEBI:15378"/>
        <dbReference type="ChEBI" id="CHEBI:16526"/>
        <dbReference type="ChEBI" id="CHEBI:64479"/>
        <dbReference type="ChEBI" id="CHEBI:78446"/>
        <dbReference type="ChEBI" id="CHEBI:78449"/>
        <dbReference type="ChEBI" id="CHEBI:78450"/>
    </reaction>
    <physiologicalReaction direction="left-to-right" evidence="44">
        <dbReference type="Rhea" id="RHEA:41801"/>
    </physiologicalReaction>
</comment>
<evidence type="ECO:0000256" key="59">
    <source>
        <dbReference type="ARBA" id="ARBA00049414"/>
    </source>
</evidence>
<comment type="caution">
    <text evidence="69">The sequence shown here is derived from an EMBL/GenBank/DDBJ whole genome shotgun (WGS) entry which is preliminary data.</text>
</comment>
<comment type="catalytic activity">
    <reaction evidence="33">
        <text>acetyl-CoA + n malonyl-CoA + 2n NADPH + 2n H(+) = a long-chain fatty acid + (n+1) CoA + n CO2 + 2n NADP(+).</text>
        <dbReference type="EC" id="2.3.1.85"/>
    </reaction>
</comment>
<evidence type="ECO:0000256" key="37">
    <source>
        <dbReference type="ARBA" id="ARBA00047440"/>
    </source>
</evidence>
<evidence type="ECO:0000256" key="62">
    <source>
        <dbReference type="ARBA" id="ARBA00049521"/>
    </source>
</evidence>
<dbReference type="FunFam" id="1.10.1200.10:FF:000013">
    <property type="entry name" value="Fatty acid synthase"/>
    <property type="match status" value="1"/>
</dbReference>
<comment type="catalytic activity">
    <reaction evidence="49">
        <text>a fatty acyl-[ACP] + malonyl-[ACP] + H(+) = a 3-oxoacyl-[ACP] + holo-[ACP] + CO2</text>
        <dbReference type="Rhea" id="RHEA:22836"/>
        <dbReference type="Rhea" id="RHEA-COMP:9623"/>
        <dbReference type="Rhea" id="RHEA-COMP:9685"/>
        <dbReference type="Rhea" id="RHEA-COMP:9916"/>
        <dbReference type="Rhea" id="RHEA-COMP:14125"/>
        <dbReference type="ChEBI" id="CHEBI:15378"/>
        <dbReference type="ChEBI" id="CHEBI:16526"/>
        <dbReference type="ChEBI" id="CHEBI:64479"/>
        <dbReference type="ChEBI" id="CHEBI:78449"/>
        <dbReference type="ChEBI" id="CHEBI:78776"/>
        <dbReference type="ChEBI" id="CHEBI:138651"/>
        <dbReference type="EC" id="2.3.1.41"/>
    </reaction>
    <physiologicalReaction direction="left-to-right" evidence="49">
        <dbReference type="Rhea" id="RHEA:22837"/>
    </physiologicalReaction>
</comment>
<evidence type="ECO:0000256" key="60">
    <source>
        <dbReference type="ARBA" id="ARBA00049422"/>
    </source>
</evidence>
<dbReference type="Gene3D" id="3.90.180.10">
    <property type="entry name" value="Medium-chain alcohol dehydrogenases, catalytic domain"/>
    <property type="match status" value="1"/>
</dbReference>
<comment type="catalytic activity">
    <reaction evidence="23">
        <text>(3R)-hydroxyoctanoyl-[ACP] = (2E)-octenoyl-[ACP] + H2O</text>
        <dbReference type="Rhea" id="RHEA:41844"/>
        <dbReference type="Rhea" id="RHEA-COMP:9634"/>
        <dbReference type="Rhea" id="RHEA-COMP:9635"/>
        <dbReference type="ChEBI" id="CHEBI:15377"/>
        <dbReference type="ChEBI" id="CHEBI:78461"/>
        <dbReference type="ChEBI" id="CHEBI:78462"/>
    </reaction>
    <physiologicalReaction direction="left-to-right" evidence="23">
        <dbReference type="Rhea" id="RHEA:41845"/>
    </physiologicalReaction>
</comment>
<comment type="catalytic activity">
    <reaction evidence="48">
        <text>(2E)-octenoyl-[ACP] + NADPH + H(+) = octanoyl-[ACP] + NADP(+)</text>
        <dbReference type="Rhea" id="RHEA:41848"/>
        <dbReference type="Rhea" id="RHEA-COMP:9635"/>
        <dbReference type="Rhea" id="RHEA-COMP:9636"/>
        <dbReference type="ChEBI" id="CHEBI:15378"/>
        <dbReference type="ChEBI" id="CHEBI:57783"/>
        <dbReference type="ChEBI" id="CHEBI:58349"/>
        <dbReference type="ChEBI" id="CHEBI:78462"/>
        <dbReference type="ChEBI" id="CHEBI:78463"/>
    </reaction>
    <physiologicalReaction direction="left-to-right" evidence="48">
        <dbReference type="Rhea" id="RHEA:41849"/>
    </physiologicalReaction>
</comment>
<dbReference type="InterPro" id="IPR018201">
    <property type="entry name" value="Ketoacyl_synth_AS"/>
</dbReference>
<dbReference type="InterPro" id="IPR020841">
    <property type="entry name" value="PKS_Beta-ketoAc_synthase_dom"/>
</dbReference>
<evidence type="ECO:0000256" key="22">
    <source>
        <dbReference type="ARBA" id="ARBA00023268"/>
    </source>
</evidence>
<comment type="catalytic activity">
    <reaction evidence="51">
        <text>a 2,3-saturated acyl-[ACP] + NADP(+) = a (2E)-enoyl-[ACP] + NADPH + H(+)</text>
        <dbReference type="Rhea" id="RHEA:22564"/>
        <dbReference type="Rhea" id="RHEA-COMP:9925"/>
        <dbReference type="Rhea" id="RHEA-COMP:9926"/>
        <dbReference type="ChEBI" id="CHEBI:15378"/>
        <dbReference type="ChEBI" id="CHEBI:57783"/>
        <dbReference type="ChEBI" id="CHEBI:58349"/>
        <dbReference type="ChEBI" id="CHEBI:78784"/>
        <dbReference type="ChEBI" id="CHEBI:78785"/>
        <dbReference type="EC" id="1.3.1.39"/>
    </reaction>
    <physiologicalReaction direction="right-to-left" evidence="51">
        <dbReference type="Rhea" id="RHEA:22566"/>
    </physiologicalReaction>
</comment>
<comment type="function">
    <text evidence="32">Fatty acid synthetase is a multifunctional enzyme that catalyzes the de novo biosynthesis of long-chain saturated fatty acids starting from acetyl-CoA and malonyl-CoA in the presence of NADPH. This multifunctional protein contains 7 catalytic activities and a site for the binding of the prosthetic group 4'-phosphopantetheine of the acyl carrier protein ([ACP]) domain.</text>
</comment>
<comment type="catalytic activity">
    <reaction evidence="58">
        <text>3-oxododecanoyl-[ACP] + NADPH + H(+) = (3R)-hydroxydodecanoyl-[ACP] + NADP(+)</text>
        <dbReference type="Rhea" id="RHEA:41872"/>
        <dbReference type="Rhea" id="RHEA-COMP:9641"/>
        <dbReference type="Rhea" id="RHEA-COMP:9642"/>
        <dbReference type="ChEBI" id="CHEBI:15378"/>
        <dbReference type="ChEBI" id="CHEBI:57783"/>
        <dbReference type="ChEBI" id="CHEBI:58349"/>
        <dbReference type="ChEBI" id="CHEBI:78469"/>
        <dbReference type="ChEBI" id="CHEBI:78470"/>
    </reaction>
    <physiologicalReaction direction="left-to-right" evidence="58">
        <dbReference type="Rhea" id="RHEA:41873"/>
    </physiologicalReaction>
</comment>
<keyword evidence="18" id="KW-0560">Oxidoreductase</keyword>
<evidence type="ECO:0000256" key="30">
    <source>
        <dbReference type="ARBA" id="ARBA00023401"/>
    </source>
</evidence>
<comment type="caution">
    <text evidence="64">Lacks conserved residue(s) required for the propagation of feature annotation.</text>
</comment>
<evidence type="ECO:0000256" key="20">
    <source>
        <dbReference type="ARBA" id="ARBA00023098"/>
    </source>
</evidence>
<dbReference type="Pfam" id="PF16197">
    <property type="entry name" value="KAsynt_C_assoc"/>
    <property type="match status" value="1"/>
</dbReference>
<comment type="catalytic activity">
    <reaction evidence="63">
        <text>octanoyl-[ACP] + malonyl-[ACP] + H(+) = 3-oxodecanoyl-[ACP] + holo-[ACP] + CO2</text>
        <dbReference type="Rhea" id="RHEA:41852"/>
        <dbReference type="Rhea" id="RHEA-COMP:9623"/>
        <dbReference type="Rhea" id="RHEA-COMP:9636"/>
        <dbReference type="Rhea" id="RHEA-COMP:9637"/>
        <dbReference type="Rhea" id="RHEA-COMP:9685"/>
        <dbReference type="ChEBI" id="CHEBI:15378"/>
        <dbReference type="ChEBI" id="CHEBI:16526"/>
        <dbReference type="ChEBI" id="CHEBI:64479"/>
        <dbReference type="ChEBI" id="CHEBI:78449"/>
        <dbReference type="ChEBI" id="CHEBI:78463"/>
        <dbReference type="ChEBI" id="CHEBI:78464"/>
    </reaction>
    <physiologicalReaction direction="left-to-right" evidence="63">
        <dbReference type="Rhea" id="RHEA:41853"/>
    </physiologicalReaction>
</comment>
<feature type="region of interest" description="C-terminal hotdog fold" evidence="64">
    <location>
        <begin position="1002"/>
        <end position="1163"/>
    </location>
</feature>
<evidence type="ECO:0000256" key="44">
    <source>
        <dbReference type="ARBA" id="ARBA00047961"/>
    </source>
</evidence>
<comment type="catalytic activity">
    <reaction evidence="27">
        <text>a (3R)-hydroxyacyl-[ACP] = a (2E)-enoyl-[ACP] + H2O</text>
        <dbReference type="Rhea" id="RHEA:13097"/>
        <dbReference type="Rhea" id="RHEA-COMP:9925"/>
        <dbReference type="Rhea" id="RHEA-COMP:9945"/>
        <dbReference type="ChEBI" id="CHEBI:15377"/>
        <dbReference type="ChEBI" id="CHEBI:78784"/>
        <dbReference type="ChEBI" id="CHEBI:78827"/>
        <dbReference type="EC" id="4.2.1.59"/>
    </reaction>
    <physiologicalReaction direction="left-to-right" evidence="27">
        <dbReference type="Rhea" id="RHEA:13098"/>
    </physiologicalReaction>
</comment>
<dbReference type="Gene3D" id="1.10.1200.10">
    <property type="entry name" value="ACP-like"/>
    <property type="match status" value="1"/>
</dbReference>
<keyword evidence="21" id="KW-0275">Fatty acid biosynthesis</keyword>
<dbReference type="InterPro" id="IPR036736">
    <property type="entry name" value="ACP-like_sf"/>
</dbReference>
<keyword evidence="8" id="KW-0596">Phosphopantetheine</keyword>
<comment type="catalytic activity">
    <reaction evidence="31">
        <text>(3R)-hydroxybutanoyl-[ACP] = (2E)-butenoyl-[ACP] + H2O</text>
        <dbReference type="Rhea" id="RHEA:41808"/>
        <dbReference type="Rhea" id="RHEA-COMP:9626"/>
        <dbReference type="Rhea" id="RHEA-COMP:9627"/>
        <dbReference type="ChEBI" id="CHEBI:15377"/>
        <dbReference type="ChEBI" id="CHEBI:78451"/>
        <dbReference type="ChEBI" id="CHEBI:78453"/>
    </reaction>
    <physiologicalReaction direction="left-to-right" evidence="31">
        <dbReference type="Rhea" id="RHEA:41809"/>
    </physiologicalReaction>
</comment>
<dbReference type="Pfam" id="PF21089">
    <property type="entry name" value="PKS_DH_N"/>
    <property type="match status" value="1"/>
</dbReference>
<comment type="pathway">
    <text evidence="1">Lipid metabolism.</text>
</comment>
<dbReference type="PROSITE" id="PS52004">
    <property type="entry name" value="KS3_2"/>
    <property type="match status" value="1"/>
</dbReference>
<dbReference type="SMART" id="SM00826">
    <property type="entry name" value="PKS_DH"/>
    <property type="match status" value="1"/>
</dbReference>
<dbReference type="InterPro" id="IPR057326">
    <property type="entry name" value="KR_dom"/>
</dbReference>
<evidence type="ECO:0000256" key="19">
    <source>
        <dbReference type="ARBA" id="ARBA00023027"/>
    </source>
</evidence>
<feature type="domain" description="Ketosynthase family 3 (KS3)" evidence="67">
    <location>
        <begin position="39"/>
        <end position="421"/>
    </location>
</feature>
<dbReference type="InterPro" id="IPR049900">
    <property type="entry name" value="PKS_mFAS_DH"/>
</dbReference>
<evidence type="ECO:0000256" key="3">
    <source>
        <dbReference type="ARBA" id="ARBA00012480"/>
    </source>
</evidence>
<keyword evidence="15" id="KW-0521">NADP</keyword>
<dbReference type="PROSITE" id="PS52019">
    <property type="entry name" value="PKS_MFAS_DH"/>
    <property type="match status" value="1"/>
</dbReference>
<feature type="region of interest" description="Disordered" evidence="65">
    <location>
        <begin position="1"/>
        <end position="21"/>
    </location>
</feature>
<dbReference type="GO" id="GO:0019171">
    <property type="term" value="F:(3R)-hydroxyacyl-[acyl-carrier-protein] dehydratase activity"/>
    <property type="evidence" value="ECO:0007669"/>
    <property type="project" value="UniProtKB-EC"/>
</dbReference>
<comment type="catalytic activity">
    <reaction evidence="37">
        <text>3-oxodecanoyl-[ACP] + NADPH + H(+) = (3R)-hydroxydecanoyl-[ACP] + NADP(+)</text>
        <dbReference type="Rhea" id="RHEA:41856"/>
        <dbReference type="Rhea" id="RHEA-COMP:9637"/>
        <dbReference type="Rhea" id="RHEA-COMP:9638"/>
        <dbReference type="ChEBI" id="CHEBI:15378"/>
        <dbReference type="ChEBI" id="CHEBI:57783"/>
        <dbReference type="ChEBI" id="CHEBI:58349"/>
        <dbReference type="ChEBI" id="CHEBI:78464"/>
        <dbReference type="ChEBI" id="CHEBI:78466"/>
    </reaction>
    <physiologicalReaction direction="left-to-right" evidence="37">
        <dbReference type="Rhea" id="RHEA:41857"/>
    </physiologicalReaction>
</comment>
<dbReference type="Pfam" id="PF08659">
    <property type="entry name" value="KR"/>
    <property type="match status" value="1"/>
</dbReference>
<evidence type="ECO:0000256" key="52">
    <source>
        <dbReference type="ARBA" id="ARBA00048691"/>
    </source>
</evidence>
<comment type="catalytic activity">
    <reaction evidence="28">
        <text>(3R)-hydroxytetradecanoyl-[ACP] = (2E)-tetradecenoyl-[ACP] + H2O</text>
        <dbReference type="Rhea" id="RHEA:41892"/>
        <dbReference type="Rhea" id="RHEA-COMP:9646"/>
        <dbReference type="Rhea" id="RHEA-COMP:9647"/>
        <dbReference type="ChEBI" id="CHEBI:15377"/>
        <dbReference type="ChEBI" id="CHEBI:78474"/>
        <dbReference type="ChEBI" id="CHEBI:78475"/>
    </reaction>
    <physiologicalReaction direction="left-to-right" evidence="28">
        <dbReference type="Rhea" id="RHEA:41893"/>
    </physiologicalReaction>
</comment>
<evidence type="ECO:0000256" key="40">
    <source>
        <dbReference type="ARBA" id="ARBA00047578"/>
    </source>
</evidence>
<comment type="catalytic activity">
    <reaction evidence="25">
        <text>(3R)-hydroxyhexanoyl-[ACP] = (2E)-hexenoyl-[ACP] + H2O</text>
        <dbReference type="Rhea" id="RHEA:41828"/>
        <dbReference type="Rhea" id="RHEA-COMP:9630"/>
        <dbReference type="Rhea" id="RHEA-COMP:9631"/>
        <dbReference type="ChEBI" id="CHEBI:15377"/>
        <dbReference type="ChEBI" id="CHEBI:78457"/>
        <dbReference type="ChEBI" id="CHEBI:78458"/>
    </reaction>
    <physiologicalReaction direction="left-to-right" evidence="25">
        <dbReference type="Rhea" id="RHEA:41829"/>
    </physiologicalReaction>
</comment>
<dbReference type="CDD" id="cd05195">
    <property type="entry name" value="enoyl_red"/>
    <property type="match status" value="1"/>
</dbReference>
<evidence type="ECO:0000313" key="70">
    <source>
        <dbReference type="Proteomes" id="UP001519460"/>
    </source>
</evidence>
<feature type="region of interest" description="N-terminal hotdog fold" evidence="64">
    <location>
        <begin position="861"/>
        <end position="984"/>
    </location>
</feature>
<evidence type="ECO:0000256" key="27">
    <source>
        <dbReference type="ARBA" id="ARBA00023394"/>
    </source>
</evidence>
<dbReference type="InterPro" id="IPR029063">
    <property type="entry name" value="SAM-dependent_MTases_sf"/>
</dbReference>
<dbReference type="GO" id="GO:0016297">
    <property type="term" value="F:fatty acyl-[ACP] hydrolase activity"/>
    <property type="evidence" value="ECO:0007669"/>
    <property type="project" value="UniProtKB-EC"/>
</dbReference>
<keyword evidence="14" id="KW-0276">Fatty acid metabolism</keyword>
<evidence type="ECO:0000256" key="34">
    <source>
        <dbReference type="ARBA" id="ARBA00047300"/>
    </source>
</evidence>
<dbReference type="SUPFAM" id="SSF55048">
    <property type="entry name" value="Probable ACP-binding domain of malonyl-CoA ACP transacylase"/>
    <property type="match status" value="1"/>
</dbReference>
<evidence type="ECO:0000256" key="17">
    <source>
        <dbReference type="ARBA" id="ARBA00022990"/>
    </source>
</evidence>
<evidence type="ECO:0000256" key="25">
    <source>
        <dbReference type="ARBA" id="ARBA00023373"/>
    </source>
</evidence>
<dbReference type="InterPro" id="IPR001031">
    <property type="entry name" value="Thioesterase"/>
</dbReference>
<dbReference type="SMART" id="SM00825">
    <property type="entry name" value="PKS_KS"/>
    <property type="match status" value="1"/>
</dbReference>
<evidence type="ECO:0000256" key="18">
    <source>
        <dbReference type="ARBA" id="ARBA00023002"/>
    </source>
</evidence>
<evidence type="ECO:0000256" key="35">
    <source>
        <dbReference type="ARBA" id="ARBA00047394"/>
    </source>
</evidence>
<dbReference type="Pfam" id="PF00975">
    <property type="entry name" value="Thioesterase"/>
    <property type="match status" value="1"/>
</dbReference>
<comment type="catalytic activity">
    <reaction evidence="62">
        <text>(2E)-decenoyl-[ACP] + NADPH + H(+) = decanoyl-[ACP] + NADP(+)</text>
        <dbReference type="Rhea" id="RHEA:41864"/>
        <dbReference type="Rhea" id="RHEA-COMP:9639"/>
        <dbReference type="Rhea" id="RHEA-COMP:9640"/>
        <dbReference type="ChEBI" id="CHEBI:15378"/>
        <dbReference type="ChEBI" id="CHEBI:57783"/>
        <dbReference type="ChEBI" id="CHEBI:58349"/>
        <dbReference type="ChEBI" id="CHEBI:78467"/>
        <dbReference type="ChEBI" id="CHEBI:78468"/>
    </reaction>
    <physiologicalReaction direction="left-to-right" evidence="62">
        <dbReference type="Rhea" id="RHEA:41865"/>
    </physiologicalReaction>
</comment>
<keyword evidence="11" id="KW-0808">Transferase</keyword>
<comment type="catalytic activity">
    <reaction evidence="35">
        <text>hexanoyl-[ACP] + malonyl-[ACP] + H(+) = 3-oxooctanoyl-[ACP] + holo-[ACP] + CO2</text>
        <dbReference type="Rhea" id="RHEA:41836"/>
        <dbReference type="Rhea" id="RHEA-COMP:9623"/>
        <dbReference type="Rhea" id="RHEA-COMP:9632"/>
        <dbReference type="Rhea" id="RHEA-COMP:9633"/>
        <dbReference type="Rhea" id="RHEA-COMP:9685"/>
        <dbReference type="ChEBI" id="CHEBI:15378"/>
        <dbReference type="ChEBI" id="CHEBI:16526"/>
        <dbReference type="ChEBI" id="CHEBI:64479"/>
        <dbReference type="ChEBI" id="CHEBI:78449"/>
        <dbReference type="ChEBI" id="CHEBI:78459"/>
        <dbReference type="ChEBI" id="CHEBI:78460"/>
    </reaction>
    <physiologicalReaction direction="left-to-right" evidence="35">
        <dbReference type="Rhea" id="RHEA:41837"/>
    </physiologicalReaction>
</comment>
<dbReference type="SMART" id="SM00829">
    <property type="entry name" value="PKS_ER"/>
    <property type="match status" value="1"/>
</dbReference>
<dbReference type="InterPro" id="IPR029058">
    <property type="entry name" value="AB_hydrolase_fold"/>
</dbReference>
<evidence type="ECO:0000256" key="31">
    <source>
        <dbReference type="ARBA" id="ARBA00023402"/>
    </source>
</evidence>
<dbReference type="InterPro" id="IPR016036">
    <property type="entry name" value="Malonyl_transacylase_ACP-bd"/>
</dbReference>
<evidence type="ECO:0000256" key="26">
    <source>
        <dbReference type="ARBA" id="ARBA00023388"/>
    </source>
</evidence>
<gene>
    <name evidence="69" type="ORF">BaRGS_00015402</name>
</gene>
<evidence type="ECO:0000256" key="13">
    <source>
        <dbReference type="ARBA" id="ARBA00022801"/>
    </source>
</evidence>
<dbReference type="InterPro" id="IPR009081">
    <property type="entry name" value="PP-bd_ACP"/>
</dbReference>
<dbReference type="Gene3D" id="3.40.50.1820">
    <property type="entry name" value="alpha/beta hydrolase"/>
    <property type="match status" value="2"/>
</dbReference>
<comment type="catalytic activity">
    <reaction evidence="52">
        <text>holo-[ACP] + acetyl-CoA = acetyl-[ACP] + CoA</text>
        <dbReference type="Rhea" id="RHEA:41788"/>
        <dbReference type="Rhea" id="RHEA-COMP:9621"/>
        <dbReference type="Rhea" id="RHEA-COMP:9685"/>
        <dbReference type="ChEBI" id="CHEBI:57287"/>
        <dbReference type="ChEBI" id="CHEBI:57288"/>
        <dbReference type="ChEBI" id="CHEBI:64479"/>
        <dbReference type="ChEBI" id="CHEBI:78446"/>
        <dbReference type="EC" id="2.3.1.38"/>
    </reaction>
    <physiologicalReaction direction="left-to-right" evidence="52">
        <dbReference type="Rhea" id="RHEA:41789"/>
    </physiologicalReaction>
</comment>
<comment type="catalytic activity">
    <reaction evidence="55">
        <text>(2E)-octadecenoyl-[ACP] + NADPH + H(+) = octadecanoyl-[ACP] + NADP(+)</text>
        <dbReference type="Rhea" id="RHEA:41928"/>
        <dbReference type="Rhea" id="RHEA-COMP:9655"/>
        <dbReference type="Rhea" id="RHEA-COMP:9656"/>
        <dbReference type="ChEBI" id="CHEBI:15378"/>
        <dbReference type="ChEBI" id="CHEBI:57783"/>
        <dbReference type="ChEBI" id="CHEBI:58349"/>
        <dbReference type="ChEBI" id="CHEBI:78489"/>
        <dbReference type="ChEBI" id="CHEBI:78495"/>
    </reaction>
    <physiologicalReaction direction="left-to-right" evidence="55">
        <dbReference type="Rhea" id="RHEA:41929"/>
    </physiologicalReaction>
</comment>
<dbReference type="PROSITE" id="PS50075">
    <property type="entry name" value="CARRIER"/>
    <property type="match status" value="1"/>
</dbReference>
<dbReference type="InterPro" id="IPR014030">
    <property type="entry name" value="Ketoacyl_synth_N"/>
</dbReference>
<dbReference type="InterPro" id="IPR036291">
    <property type="entry name" value="NAD(P)-bd_dom_sf"/>
</dbReference>
<dbReference type="Pfam" id="PF00550">
    <property type="entry name" value="PP-binding"/>
    <property type="match status" value="1"/>
</dbReference>
<evidence type="ECO:0000256" key="1">
    <source>
        <dbReference type="ARBA" id="ARBA00005189"/>
    </source>
</evidence>
<accession>A0ABD0L1R5</accession>
<evidence type="ECO:0000256" key="32">
    <source>
        <dbReference type="ARBA" id="ARBA00023442"/>
    </source>
</evidence>
<comment type="catalytic activity">
    <reaction evidence="60">
        <text>3-oxooctanoyl-[ACP] + NADPH + H(+) = (3R)-hydroxyoctanoyl-[ACP] + NADP(+)</text>
        <dbReference type="Rhea" id="RHEA:41840"/>
        <dbReference type="Rhea" id="RHEA-COMP:9633"/>
        <dbReference type="Rhea" id="RHEA-COMP:9634"/>
        <dbReference type="ChEBI" id="CHEBI:15378"/>
        <dbReference type="ChEBI" id="CHEBI:57783"/>
        <dbReference type="ChEBI" id="CHEBI:58349"/>
        <dbReference type="ChEBI" id="CHEBI:78460"/>
        <dbReference type="ChEBI" id="CHEBI:78461"/>
    </reaction>
    <physiologicalReaction direction="left-to-right" evidence="60">
        <dbReference type="Rhea" id="RHEA:41841"/>
    </physiologicalReaction>
</comment>
<keyword evidence="20" id="KW-0443">Lipid metabolism</keyword>
<evidence type="ECO:0000256" key="38">
    <source>
        <dbReference type="ARBA" id="ARBA00047451"/>
    </source>
</evidence>
<dbReference type="InterPro" id="IPR001227">
    <property type="entry name" value="Ac_transferase_dom_sf"/>
</dbReference>
<comment type="catalytic activity">
    <reaction evidence="38">
        <text>tetradecanoyl-[ACP] + malonyl-[ACP] + H(+) = 3-oxohexadecanoyl-[ACP] + holo-[ACP] + CO2</text>
        <dbReference type="Rhea" id="RHEA:41900"/>
        <dbReference type="Rhea" id="RHEA-COMP:9623"/>
        <dbReference type="Rhea" id="RHEA-COMP:9648"/>
        <dbReference type="Rhea" id="RHEA-COMP:9649"/>
        <dbReference type="Rhea" id="RHEA-COMP:9685"/>
        <dbReference type="ChEBI" id="CHEBI:15378"/>
        <dbReference type="ChEBI" id="CHEBI:16526"/>
        <dbReference type="ChEBI" id="CHEBI:64479"/>
        <dbReference type="ChEBI" id="CHEBI:78449"/>
        <dbReference type="ChEBI" id="CHEBI:78477"/>
        <dbReference type="ChEBI" id="CHEBI:78478"/>
    </reaction>
    <physiologicalReaction direction="left-to-right" evidence="38">
        <dbReference type="Rhea" id="RHEA:41901"/>
    </physiologicalReaction>
</comment>
<organism evidence="69 70">
    <name type="scientific">Batillaria attramentaria</name>
    <dbReference type="NCBI Taxonomy" id="370345"/>
    <lineage>
        <taxon>Eukaryota</taxon>
        <taxon>Metazoa</taxon>
        <taxon>Spiralia</taxon>
        <taxon>Lophotrochozoa</taxon>
        <taxon>Mollusca</taxon>
        <taxon>Gastropoda</taxon>
        <taxon>Caenogastropoda</taxon>
        <taxon>Sorbeoconcha</taxon>
        <taxon>Cerithioidea</taxon>
        <taxon>Batillariidae</taxon>
        <taxon>Batillaria</taxon>
    </lineage>
</organism>
<dbReference type="GO" id="GO:0141148">
    <property type="term" value="F:enoyl-[acyl-carrier-protein] reductase (NADPH) activity"/>
    <property type="evidence" value="ECO:0007669"/>
    <property type="project" value="UniProtKB-EC"/>
</dbReference>
<comment type="catalytic activity">
    <reaction evidence="50">
        <text>3-oxohexanoyl-[ACP] + NADPH + H(+) = (3R)-hydroxyhexanoyl-[ACP] + NADP(+)</text>
        <dbReference type="Rhea" id="RHEA:41824"/>
        <dbReference type="Rhea" id="RHEA-COMP:9629"/>
        <dbReference type="Rhea" id="RHEA-COMP:9630"/>
        <dbReference type="ChEBI" id="CHEBI:15378"/>
        <dbReference type="ChEBI" id="CHEBI:57783"/>
        <dbReference type="ChEBI" id="CHEBI:58349"/>
        <dbReference type="ChEBI" id="CHEBI:78456"/>
        <dbReference type="ChEBI" id="CHEBI:78457"/>
    </reaction>
    <physiologicalReaction direction="left-to-right" evidence="50">
        <dbReference type="Rhea" id="RHEA:41825"/>
    </physiologicalReaction>
</comment>
<keyword evidence="70" id="KW-1185">Reference proteome</keyword>
<comment type="catalytic activity">
    <reaction evidence="26">
        <text>(3R)-hydroxydecanoyl-[ACP] = (2E)-decenoyl-[ACP] + H2O</text>
        <dbReference type="Rhea" id="RHEA:41860"/>
        <dbReference type="Rhea" id="RHEA-COMP:9638"/>
        <dbReference type="Rhea" id="RHEA-COMP:9639"/>
        <dbReference type="ChEBI" id="CHEBI:15377"/>
        <dbReference type="ChEBI" id="CHEBI:78466"/>
        <dbReference type="ChEBI" id="CHEBI:78467"/>
    </reaction>
    <physiologicalReaction direction="left-to-right" evidence="26">
        <dbReference type="Rhea" id="RHEA:41861"/>
    </physiologicalReaction>
</comment>
<dbReference type="SUPFAM" id="SSF47336">
    <property type="entry name" value="ACP-like"/>
    <property type="match status" value="1"/>
</dbReference>
<comment type="catalytic activity">
    <reaction evidence="54">
        <text>3-oxotetradecanoyl-[ACP] + NADPH + H(+) = (3R)-hydroxytetradecanoyl-[ACP] + NADP(+)</text>
        <dbReference type="Rhea" id="RHEA:41888"/>
        <dbReference type="Rhea" id="RHEA-COMP:9645"/>
        <dbReference type="Rhea" id="RHEA-COMP:9646"/>
        <dbReference type="ChEBI" id="CHEBI:15378"/>
        <dbReference type="ChEBI" id="CHEBI:57783"/>
        <dbReference type="ChEBI" id="CHEBI:58349"/>
        <dbReference type="ChEBI" id="CHEBI:78473"/>
        <dbReference type="ChEBI" id="CHEBI:78474"/>
    </reaction>
    <physiologicalReaction direction="left-to-right" evidence="54">
        <dbReference type="Rhea" id="RHEA:41889"/>
    </physiologicalReaction>
</comment>
<dbReference type="Gene3D" id="3.40.366.10">
    <property type="entry name" value="Malonyl-Coenzyme A Acyl Carrier Protein, domain 2"/>
    <property type="match status" value="1"/>
</dbReference>
<evidence type="ECO:0000256" key="12">
    <source>
        <dbReference type="ARBA" id="ARBA00022799"/>
    </source>
</evidence>
<dbReference type="Pfam" id="PF13602">
    <property type="entry name" value="ADH_zinc_N_2"/>
    <property type="match status" value="1"/>
</dbReference>
<evidence type="ECO:0000256" key="49">
    <source>
        <dbReference type="ARBA" id="ARBA00048506"/>
    </source>
</evidence>
<comment type="catalytic activity">
    <reaction evidence="47">
        <text>tetradecanoyl-[ACP] + H2O = tetradecanoate + holo-[ACP] + H(+)</text>
        <dbReference type="Rhea" id="RHEA:30123"/>
        <dbReference type="Rhea" id="RHEA-COMP:9648"/>
        <dbReference type="Rhea" id="RHEA-COMP:9685"/>
        <dbReference type="ChEBI" id="CHEBI:15377"/>
        <dbReference type="ChEBI" id="CHEBI:15378"/>
        <dbReference type="ChEBI" id="CHEBI:30807"/>
        <dbReference type="ChEBI" id="CHEBI:64479"/>
        <dbReference type="ChEBI" id="CHEBI:78477"/>
        <dbReference type="EC" id="3.1.2.14"/>
    </reaction>
    <physiologicalReaction direction="left-to-right" evidence="47">
        <dbReference type="Rhea" id="RHEA:30124"/>
    </physiologicalReaction>
</comment>
<dbReference type="PANTHER" id="PTHR43775">
    <property type="entry name" value="FATTY ACID SYNTHASE"/>
    <property type="match status" value="1"/>
</dbReference>
<keyword evidence="19" id="KW-0520">NAD</keyword>
<dbReference type="SUPFAM" id="SSF52151">
    <property type="entry name" value="FabD/lysophospholipase-like"/>
    <property type="match status" value="1"/>
</dbReference>
<comment type="catalytic activity">
    <reaction evidence="59">
        <text>3-oxohexadecanoyl-[ACP] + NADPH + H(+) = (3R)-hydroxyhexadecanoyl-[ACP] + NADP(+)</text>
        <dbReference type="Rhea" id="RHEA:41904"/>
        <dbReference type="Rhea" id="RHEA-COMP:9649"/>
        <dbReference type="Rhea" id="RHEA-COMP:9650"/>
        <dbReference type="ChEBI" id="CHEBI:15378"/>
        <dbReference type="ChEBI" id="CHEBI:57783"/>
        <dbReference type="ChEBI" id="CHEBI:58349"/>
        <dbReference type="ChEBI" id="CHEBI:78478"/>
        <dbReference type="ChEBI" id="CHEBI:78480"/>
    </reaction>
    <physiologicalReaction direction="left-to-right" evidence="59">
        <dbReference type="Rhea" id="RHEA:41905"/>
    </physiologicalReaction>
</comment>
<dbReference type="FunFam" id="3.90.180.10:FF:000015">
    <property type="entry name" value="Fatty acid synthase"/>
    <property type="match status" value="1"/>
</dbReference>
<comment type="catalytic activity">
    <reaction evidence="56">
        <text>decanoyl-[ACP] + malonyl-[ACP] + H(+) = 3-oxododecanoyl-[ACP] + holo-[ACP] + CO2</text>
        <dbReference type="Rhea" id="RHEA:41868"/>
        <dbReference type="Rhea" id="RHEA-COMP:9623"/>
        <dbReference type="Rhea" id="RHEA-COMP:9640"/>
        <dbReference type="Rhea" id="RHEA-COMP:9641"/>
        <dbReference type="Rhea" id="RHEA-COMP:9685"/>
        <dbReference type="ChEBI" id="CHEBI:15378"/>
        <dbReference type="ChEBI" id="CHEBI:16526"/>
        <dbReference type="ChEBI" id="CHEBI:64479"/>
        <dbReference type="ChEBI" id="CHEBI:78449"/>
        <dbReference type="ChEBI" id="CHEBI:78468"/>
        <dbReference type="ChEBI" id="CHEBI:78469"/>
    </reaction>
    <physiologicalReaction direction="left-to-right" evidence="56">
        <dbReference type="Rhea" id="RHEA:41869"/>
    </physiologicalReaction>
</comment>
<evidence type="ECO:0000256" key="57">
    <source>
        <dbReference type="ARBA" id="ARBA00049171"/>
    </source>
</evidence>
<evidence type="ECO:0000256" key="7">
    <source>
        <dbReference type="ARBA" id="ARBA00018769"/>
    </source>
</evidence>
<dbReference type="SUPFAM" id="SSF53901">
    <property type="entry name" value="Thiolase-like"/>
    <property type="match status" value="1"/>
</dbReference>
<feature type="domain" description="Carrier" evidence="66">
    <location>
        <begin position="2167"/>
        <end position="2244"/>
    </location>
</feature>
<dbReference type="CDD" id="cd08954">
    <property type="entry name" value="KR_1_FAS_SDR_x"/>
    <property type="match status" value="1"/>
</dbReference>
<comment type="catalytic activity">
    <reaction evidence="43">
        <text>3-oxobutanoyl-[ACP] + NADPH + H(+) = (3R)-hydroxybutanoyl-[ACP] + NADP(+)</text>
        <dbReference type="Rhea" id="RHEA:41804"/>
        <dbReference type="Rhea" id="RHEA-COMP:9625"/>
        <dbReference type="Rhea" id="RHEA-COMP:9626"/>
        <dbReference type="ChEBI" id="CHEBI:15378"/>
        <dbReference type="ChEBI" id="CHEBI:57783"/>
        <dbReference type="ChEBI" id="CHEBI:58349"/>
        <dbReference type="ChEBI" id="CHEBI:78450"/>
        <dbReference type="ChEBI" id="CHEBI:78451"/>
    </reaction>
    <physiologicalReaction direction="left-to-right" evidence="43">
        <dbReference type="Rhea" id="RHEA:41805"/>
    </physiologicalReaction>
</comment>
<dbReference type="InterPro" id="IPR016039">
    <property type="entry name" value="Thiolase-like"/>
</dbReference>
<evidence type="ECO:0000256" key="33">
    <source>
        <dbReference type="ARBA" id="ARBA00044883"/>
    </source>
</evidence>
<comment type="catalytic activity">
    <reaction evidence="40">
        <text>dodecanoyl-[ACP] + malonyl-[ACP] + H(+) = 3-oxotetradecanoyl-[ACP] + holo-[ACP] + CO2</text>
        <dbReference type="Rhea" id="RHEA:41884"/>
        <dbReference type="Rhea" id="RHEA-COMP:9623"/>
        <dbReference type="Rhea" id="RHEA-COMP:9644"/>
        <dbReference type="Rhea" id="RHEA-COMP:9645"/>
        <dbReference type="Rhea" id="RHEA-COMP:9685"/>
        <dbReference type="ChEBI" id="CHEBI:15378"/>
        <dbReference type="ChEBI" id="CHEBI:16526"/>
        <dbReference type="ChEBI" id="CHEBI:64479"/>
        <dbReference type="ChEBI" id="CHEBI:65264"/>
        <dbReference type="ChEBI" id="CHEBI:78449"/>
        <dbReference type="ChEBI" id="CHEBI:78473"/>
    </reaction>
    <physiologicalReaction direction="left-to-right" evidence="40">
        <dbReference type="Rhea" id="RHEA:41885"/>
    </physiologicalReaction>
</comment>
<evidence type="ECO:0000256" key="6">
    <source>
        <dbReference type="ARBA" id="ARBA00013191"/>
    </source>
</evidence>
<dbReference type="Pfam" id="PF00109">
    <property type="entry name" value="ketoacyl-synt"/>
    <property type="match status" value="2"/>
</dbReference>
<evidence type="ECO:0000256" key="5">
    <source>
        <dbReference type="ARBA" id="ARBA00012948"/>
    </source>
</evidence>
<keyword evidence="10" id="KW-0597">Phosphoprotein</keyword>
<dbReference type="GO" id="GO:0004315">
    <property type="term" value="F:3-oxoacyl-[acyl-carrier-protein] synthase activity"/>
    <property type="evidence" value="ECO:0007669"/>
    <property type="project" value="UniProtKB-EC"/>
</dbReference>
<feature type="domain" description="PKS/mFAS DH" evidence="68">
    <location>
        <begin position="861"/>
        <end position="1163"/>
    </location>
</feature>
<evidence type="ECO:0000256" key="65">
    <source>
        <dbReference type="SAM" id="MobiDB-lite"/>
    </source>
</evidence>
<evidence type="ECO:0000256" key="39">
    <source>
        <dbReference type="ARBA" id="ARBA00047500"/>
    </source>
</evidence>
<evidence type="ECO:0000256" key="48">
    <source>
        <dbReference type="ARBA" id="ARBA00048420"/>
    </source>
</evidence>
<reference evidence="69 70" key="1">
    <citation type="journal article" date="2023" name="Sci. Data">
        <title>Genome assembly of the Korean intertidal mud-creeper Batillaria attramentaria.</title>
        <authorList>
            <person name="Patra A.K."/>
            <person name="Ho P.T."/>
            <person name="Jun S."/>
            <person name="Lee S.J."/>
            <person name="Kim Y."/>
            <person name="Won Y.J."/>
        </authorList>
    </citation>
    <scope>NUCLEOTIDE SEQUENCE [LARGE SCALE GENOMIC DNA]</scope>
    <source>
        <strain evidence="69">Wonlab-2016</strain>
    </source>
</reference>
<comment type="catalytic activity">
    <reaction evidence="29">
        <text>(3R)-hydroxyoctadecanoyl-[ACP] = (2E)-octadecenoyl-[ACP] + H2O</text>
        <dbReference type="Rhea" id="RHEA:41924"/>
        <dbReference type="Rhea" id="RHEA-COMP:9654"/>
        <dbReference type="Rhea" id="RHEA-COMP:9655"/>
        <dbReference type="ChEBI" id="CHEBI:15377"/>
        <dbReference type="ChEBI" id="CHEBI:78488"/>
        <dbReference type="ChEBI" id="CHEBI:78489"/>
    </reaction>
    <physiologicalReaction direction="left-to-right" evidence="29">
        <dbReference type="Rhea" id="RHEA:41925"/>
    </physiologicalReaction>
</comment>
<feature type="region of interest" description="Disordered" evidence="65">
    <location>
        <begin position="2242"/>
        <end position="2270"/>
    </location>
</feature>
<evidence type="ECO:0000256" key="50">
    <source>
        <dbReference type="ARBA" id="ARBA00048571"/>
    </source>
</evidence>
<dbReference type="CDD" id="cd00833">
    <property type="entry name" value="PKS"/>
    <property type="match status" value="1"/>
</dbReference>
<evidence type="ECO:0000256" key="28">
    <source>
        <dbReference type="ARBA" id="ARBA00023398"/>
    </source>
</evidence>
<evidence type="ECO:0000256" key="11">
    <source>
        <dbReference type="ARBA" id="ARBA00022679"/>
    </source>
</evidence>
<evidence type="ECO:0000256" key="46">
    <source>
        <dbReference type="ARBA" id="ARBA00048281"/>
    </source>
</evidence>
<dbReference type="InterPro" id="IPR014031">
    <property type="entry name" value="Ketoacyl_synth_C"/>
</dbReference>
<keyword evidence="16" id="KW-0663">Pyridoxal phosphate</keyword>
<comment type="catalytic activity">
    <reaction evidence="61">
        <text>butanoyl-[ACP] + malonyl-[ACP] + H(+) = 3-oxohexanoyl-[ACP] + holo-[ACP] + CO2</text>
        <dbReference type="Rhea" id="RHEA:41820"/>
        <dbReference type="Rhea" id="RHEA-COMP:9623"/>
        <dbReference type="Rhea" id="RHEA-COMP:9628"/>
        <dbReference type="Rhea" id="RHEA-COMP:9629"/>
        <dbReference type="Rhea" id="RHEA-COMP:9685"/>
        <dbReference type="ChEBI" id="CHEBI:15378"/>
        <dbReference type="ChEBI" id="CHEBI:16526"/>
        <dbReference type="ChEBI" id="CHEBI:64479"/>
        <dbReference type="ChEBI" id="CHEBI:78449"/>
        <dbReference type="ChEBI" id="CHEBI:78454"/>
        <dbReference type="ChEBI" id="CHEBI:78456"/>
    </reaction>
    <physiologicalReaction direction="left-to-right" evidence="61">
        <dbReference type="Rhea" id="RHEA:41821"/>
    </physiologicalReaction>
</comment>
<keyword evidence="12" id="KW-0702">S-nitrosylation</keyword>
<feature type="compositionally biased region" description="Basic and acidic residues" evidence="65">
    <location>
        <begin position="1"/>
        <end position="12"/>
    </location>
</feature>
<dbReference type="EC" id="1.3.1.39" evidence="2"/>
<dbReference type="SUPFAM" id="SSF50129">
    <property type="entry name" value="GroES-like"/>
    <property type="match status" value="1"/>
</dbReference>
<dbReference type="EC" id="2.3.1.41" evidence="6"/>
<evidence type="ECO:0000256" key="58">
    <source>
        <dbReference type="ARBA" id="ARBA00049263"/>
    </source>
</evidence>
<dbReference type="FunFam" id="3.40.50.720:FF:000209">
    <property type="entry name" value="Polyketide synthase Pks12"/>
    <property type="match status" value="1"/>
</dbReference>
<evidence type="ECO:0000256" key="63">
    <source>
        <dbReference type="ARBA" id="ARBA00049533"/>
    </source>
</evidence>
<evidence type="ECO:0000256" key="61">
    <source>
        <dbReference type="ARBA" id="ARBA00049449"/>
    </source>
</evidence>
<comment type="catalytic activity">
    <reaction evidence="45">
        <text>hexadecanoyl-[ACP] + malonyl-[ACP] + H(+) = 3-oxooctadecanoyl-[ACP] + holo-[ACP] + CO2</text>
        <dbReference type="Rhea" id="RHEA:41916"/>
        <dbReference type="Rhea" id="RHEA-COMP:9623"/>
        <dbReference type="Rhea" id="RHEA-COMP:9652"/>
        <dbReference type="Rhea" id="RHEA-COMP:9653"/>
        <dbReference type="Rhea" id="RHEA-COMP:9685"/>
        <dbReference type="ChEBI" id="CHEBI:15378"/>
        <dbReference type="ChEBI" id="CHEBI:16526"/>
        <dbReference type="ChEBI" id="CHEBI:64479"/>
        <dbReference type="ChEBI" id="CHEBI:78449"/>
        <dbReference type="ChEBI" id="CHEBI:78483"/>
        <dbReference type="ChEBI" id="CHEBI:78487"/>
    </reaction>
    <physiologicalReaction direction="left-to-right" evidence="45">
        <dbReference type="Rhea" id="RHEA:41917"/>
    </physiologicalReaction>
</comment>
<dbReference type="Gene3D" id="3.30.70.3290">
    <property type="match status" value="1"/>
</dbReference>
<evidence type="ECO:0000259" key="66">
    <source>
        <dbReference type="PROSITE" id="PS50075"/>
    </source>
</evidence>
<dbReference type="Gene3D" id="3.10.129.110">
    <property type="entry name" value="Polyketide synthase dehydratase"/>
    <property type="match status" value="1"/>
</dbReference>
<evidence type="ECO:0000256" key="42">
    <source>
        <dbReference type="ARBA" id="ARBA00047897"/>
    </source>
</evidence>
<dbReference type="InterPro" id="IPR049552">
    <property type="entry name" value="PKS_DH_N"/>
</dbReference>
<comment type="catalytic activity">
    <reaction evidence="46">
        <text>(2E)-dodecenoyl-[ACP] + NADPH + H(+) = dodecanoyl-[ACP] + NADP(+)</text>
        <dbReference type="Rhea" id="RHEA:41880"/>
        <dbReference type="Rhea" id="RHEA-COMP:9643"/>
        <dbReference type="Rhea" id="RHEA-COMP:9644"/>
        <dbReference type="ChEBI" id="CHEBI:15378"/>
        <dbReference type="ChEBI" id="CHEBI:57783"/>
        <dbReference type="ChEBI" id="CHEBI:58349"/>
        <dbReference type="ChEBI" id="CHEBI:65264"/>
        <dbReference type="ChEBI" id="CHEBI:78472"/>
    </reaction>
    <physiologicalReaction direction="left-to-right" evidence="46">
        <dbReference type="Rhea" id="RHEA:41881"/>
    </physiologicalReaction>
</comment>
<evidence type="ECO:0000259" key="67">
    <source>
        <dbReference type="PROSITE" id="PS52004"/>
    </source>
</evidence>
<dbReference type="Pfam" id="PF00698">
    <property type="entry name" value="Acyl_transf_1"/>
    <property type="match status" value="1"/>
</dbReference>
<keyword evidence="9" id="KW-0444">Lipid biosynthesis</keyword>
<protein>
    <recommendedName>
        <fullName evidence="7">Fatty acid synthase</fullName>
        <ecNumber evidence="5">1.1.1.100</ecNumber>
        <ecNumber evidence="2">1.3.1.39</ecNumber>
        <ecNumber evidence="6">2.3.1.41</ecNumber>
        <ecNumber evidence="4">2.3.1.85</ecNumber>
        <ecNumber evidence="3">3.1.2.14</ecNumber>
    </recommendedName>
</protein>
<dbReference type="Gene3D" id="3.40.47.10">
    <property type="match status" value="1"/>
</dbReference>
<dbReference type="InterPro" id="IPR020807">
    <property type="entry name" value="PKS_DH"/>
</dbReference>
<evidence type="ECO:0000259" key="68">
    <source>
        <dbReference type="PROSITE" id="PS52019"/>
    </source>
</evidence>
<evidence type="ECO:0000256" key="2">
    <source>
        <dbReference type="ARBA" id="ARBA00012004"/>
    </source>
</evidence>
<comment type="catalytic activity">
    <reaction evidence="42">
        <text>(2E)-hexenoyl-[ACP] + NADPH + H(+) = hexanoyl-[ACP] + NADP(+)</text>
        <dbReference type="Rhea" id="RHEA:41832"/>
        <dbReference type="Rhea" id="RHEA-COMP:9631"/>
        <dbReference type="Rhea" id="RHEA-COMP:9632"/>
        <dbReference type="ChEBI" id="CHEBI:15378"/>
        <dbReference type="ChEBI" id="CHEBI:57783"/>
        <dbReference type="ChEBI" id="CHEBI:58349"/>
        <dbReference type="ChEBI" id="CHEBI:78458"/>
        <dbReference type="ChEBI" id="CHEBI:78459"/>
    </reaction>
    <physiologicalReaction direction="left-to-right" evidence="42">
        <dbReference type="Rhea" id="RHEA:41833"/>
    </physiologicalReaction>
</comment>
<comment type="catalytic activity">
    <reaction evidence="39">
        <text>(2E)-butenoyl-[ACP] + NADPH + H(+) = butanoyl-[ACP] + NADP(+)</text>
        <dbReference type="Rhea" id="RHEA:41812"/>
        <dbReference type="Rhea" id="RHEA-COMP:9627"/>
        <dbReference type="Rhea" id="RHEA-COMP:9628"/>
        <dbReference type="ChEBI" id="CHEBI:15378"/>
        <dbReference type="ChEBI" id="CHEBI:57783"/>
        <dbReference type="ChEBI" id="CHEBI:58349"/>
        <dbReference type="ChEBI" id="CHEBI:78453"/>
        <dbReference type="ChEBI" id="CHEBI:78454"/>
    </reaction>
    <physiologicalReaction direction="left-to-right" evidence="39">
        <dbReference type="Rhea" id="RHEA:41813"/>
    </physiologicalReaction>
</comment>
<dbReference type="SUPFAM" id="SSF53335">
    <property type="entry name" value="S-adenosyl-L-methionine-dependent methyltransferases"/>
    <property type="match status" value="1"/>
</dbReference>
<sequence>MPARVMEEEAGTHETPVPDLLGASTPSMGATPVQVYQTTDEVVISGISGRLPESDNMEEFRQHLMLGEDMITEDDRRWPPGLMGLPAGMGKLKDISKFDASFFGVSPKQADLMDPQVRMLMETTYECIVDAGVNPQSLRGSKTGVFIGASFSEAAEAFAANAEKNIGPSFTVDTACSSSLLAMDQALHSIRMGHCDAAIVGGSGLLLKPASSMQFMQLGMLAPDGRCKSFDASGNGYVRSEAVSTVFLQKAADAKRIYATVVHSGTNTDGNKERGVTFPSGEVQKQLLQRVYSEACISPATVAYVEAHGTGTKAGDPQEANAITEVFCKGRQGPLLIGSTKSNMGHAEPASGLASVAKVLIAMEDGLLPPNLHYSDPNPDIPGLMDGRLQVVAQRKRWDGGIVGINSFGFGGANVHTILKSSSQQRTSPHPDAESCRLFTYAGRTEESVQHMFDTLHKHPHNVDLQALAAESANMPHTSHPFRGYTIINSKSEERTDVIEKCTEEHRPIWFVCSGMGTQWAGMCRRMLELPIFRASIMKADAILKTVGFNLHDMLMNADDQTFYNPINSFTGICSTQVALIDILKHMGIVPDGMLGHSTGEICCGYADGCMTREETLLAAYWRGRCVREGNLPEGAMAAVGLTWEEAYEMCPPGVMPACHNAEDTVTISGPAEAVGKFVKELQGKGIFAREVNTGGYAFHSYFMKAVAPELKKRLDQVITPKPRSQRWISTSIVESEWDSELARTAGADYHANNMMSQVLFQEGLRHVPRNALVIEIAPHGLLQAILKRSLGPDARFVSLMKKNHPDNVYFFLSSLGSCFTKGVAVDSMKLLAPVTFPVPRGTPMISPLVAWDHSTSWAVPKLEDFLSSGSGRPTDSKCEISIADDSDDKYIEGHVIDGRVLFPAAGYLVLAWQALARLHGTVYQQLPVIFENVNIHRATIMPSTGSVTFHTSVMEATGDFEIMESGGLVASGKISVAAEPVVPNVTIPAKTALGSGDSVDLDIELTAADIYKELRLRGYDYGPTFQGILSASSTGDCGKLEWCGRWIVFIDLMLQIQVLGYHSSMLRLPTRITRLEVNPAVHEDYVVPFDDKQAIPVVIERWRNMVTAGGVVLHGLHATVAPRRSQQAPPVLEEFTFVPYNGVPCPAADSAELQQYAADAASYAVHGLKKLVAHNGGISNKTVLSKVVEILDEEHTVSEDALKKYLCTDKFSLMKVLHQILTLLPGSSFTDNVLETLAAFRADLASDPLLSCLTDAPTLRPFLDVVLENMLTFNLKVCELDASNSNIYRHILNQLADQPKLNVKVTVADTTASDSADFESLGVTQTVWDLSQEETLMGRFHLVVLNNVLHRQSDVVEAIKKAASLVEEGGFILAQEVTQNFPIYLALEALHTDLPLKASENGTAFGRYRSVEGWQAVFTMAGMELVMHTTDNLMSSLFLLRRPATQVINQTVLEVDSLDYSWVEPLKKELELCQSRPDSEKVWLVAQNPCNGVVGMLNCLRQENGGNRLRCVLSSSLKSTDLPHITPSSGDFKCLVQKDLAMNVYRDGQWGSFRHIPINTDVASQTKQCEHAYVNVLTRGDLSSLHWVESPLKYFDKSAPSNKNMELCSVYYTALNFRDVMLATGKLPPDAIPGDLASQDCILGMEFSGRDSAGRRVMGLLPAKGMATTVDVASQFLWEVPDGWSLADAATVPVVYSTAYYALVIRGRIRRGDRVLIHSGSGGVGQAAISIALRAGCEVFTTVGSREKREILKSIFPQLKDDHFGNSRDLTFESHFLRVTRGKGMDVVLNSLAEEKLQASLRLLAQHGRFLEIGKFDLSNNTALGMSLFLKNISFHGILLDALFTDDSRDWQEVAALVRQGMRSGEVRPLHSTVFNHEVVEDAFRFMAQGKHTGKVLIKVREEEATKTVTPSPISVPAISRVACHPSKTYIITGGTGGFGLELAQWLVDRGARKLLLTSRSGVKTGYQARKLRRWTHAGVDARVLKLDASKLQQAETLIEEASKMGPVGAVFNLAMVLRDGLMENQTVENFRAVSDPKVQGTANLDTVTRQLCKDSLDWFVAFSSVSCGRGNAGQANYGFANSVMERICEKRTADGLPGLAVQWGAIGDVGVVLETMGSNITVVGGTLPQRITSCLATLDIFLNQRRPVMSSYVPAEKTAGKKDGVGSRQSLVDAVAHILGVKDPSTLSPNATLADLGLDSLMGTEIQQTLERDFDLALSNREIRLLTMNKLREINEGAPSAAVSADGKGNESPVMKREGSVSSNSLDDSGVSVRFDTQQLVPSTCLVSLNNVDNGKPPLFIVHPIEGVTLCLETLASHMQCPVYGLQLVPSAPLTSVEALAGFYLQEVTRVKPDGPYRLAGYSFGSCVAFEMAAQLCHHYDSPDIMEALYMLDGSHQFVGAHTMAYRKKLTNQDAGEDEALALYSFINQFVYIEFQKLMGKLMAASSYTERLQVAVDTLMETGRFPSRQDVQTAANAFYHMLLIGEKYRPTLLFPGNITLIRAEANTIESESLNTEYNLKEVCTGQVHVEVVEGDHETFIQGKSAITVAEILSSSLDASS</sequence>
<evidence type="ECO:0000256" key="10">
    <source>
        <dbReference type="ARBA" id="ARBA00022553"/>
    </source>
</evidence>
<evidence type="ECO:0000256" key="4">
    <source>
        <dbReference type="ARBA" id="ARBA00012873"/>
    </source>
</evidence>
<keyword evidence="13" id="KW-0378">Hydrolase</keyword>
<dbReference type="SMART" id="SM00822">
    <property type="entry name" value="PKS_KR"/>
    <property type="match status" value="1"/>
</dbReference>
<keyword evidence="22" id="KW-0511">Multifunctional enzyme</keyword>
<evidence type="ECO:0000256" key="51">
    <source>
        <dbReference type="ARBA" id="ARBA00048650"/>
    </source>
</evidence>
<evidence type="ECO:0000256" key="54">
    <source>
        <dbReference type="ARBA" id="ARBA00048935"/>
    </source>
</evidence>
<dbReference type="Pfam" id="PF21149">
    <property type="entry name" value="FAS_pseudo-KR"/>
    <property type="match status" value="1"/>
</dbReference>
<evidence type="ECO:0000256" key="43">
    <source>
        <dbReference type="ARBA" id="ARBA00047953"/>
    </source>
</evidence>
<evidence type="ECO:0000256" key="56">
    <source>
        <dbReference type="ARBA" id="ARBA00049109"/>
    </source>
</evidence>
<dbReference type="SUPFAM" id="SSF51735">
    <property type="entry name" value="NAD(P)-binding Rossmann-fold domains"/>
    <property type="match status" value="2"/>
</dbReference>
<dbReference type="InterPro" id="IPR020806">
    <property type="entry name" value="PKS_PP-bd"/>
</dbReference>
<evidence type="ECO:0000256" key="24">
    <source>
        <dbReference type="ARBA" id="ARBA00023351"/>
    </source>
</evidence>
<dbReference type="InterPro" id="IPR020843">
    <property type="entry name" value="ER"/>
</dbReference>
<comment type="catalytic activity">
    <reaction evidence="34">
        <text>3-oxooctadecanoyl-[ACP] + NADPH + H(+) = (3R)-hydroxyoctadecanoyl-[ACP] + NADP(+)</text>
        <dbReference type="Rhea" id="RHEA:41920"/>
        <dbReference type="Rhea" id="RHEA-COMP:9653"/>
        <dbReference type="Rhea" id="RHEA-COMP:9654"/>
        <dbReference type="ChEBI" id="CHEBI:15378"/>
        <dbReference type="ChEBI" id="CHEBI:57783"/>
        <dbReference type="ChEBI" id="CHEBI:58349"/>
        <dbReference type="ChEBI" id="CHEBI:78487"/>
        <dbReference type="ChEBI" id="CHEBI:78488"/>
    </reaction>
    <physiologicalReaction direction="left-to-right" evidence="34">
        <dbReference type="Rhea" id="RHEA:41921"/>
    </physiologicalReaction>
</comment>
<name>A0ABD0L1R5_9CAEN</name>
<evidence type="ECO:0000256" key="47">
    <source>
        <dbReference type="ARBA" id="ARBA00048289"/>
    </source>
</evidence>
<dbReference type="EMBL" id="JACVVK020000094">
    <property type="protein sequence ID" value="KAK7493276.1"/>
    <property type="molecule type" value="Genomic_DNA"/>
</dbReference>
<evidence type="ECO:0000256" key="55">
    <source>
        <dbReference type="ARBA" id="ARBA00049019"/>
    </source>
</evidence>
<dbReference type="InterPro" id="IPR050091">
    <property type="entry name" value="PKS_NRPS_Biosynth_Enz"/>
</dbReference>
<evidence type="ECO:0000256" key="41">
    <source>
        <dbReference type="ARBA" id="ARBA00047810"/>
    </source>
</evidence>
<dbReference type="InterPro" id="IPR011032">
    <property type="entry name" value="GroES-like_sf"/>
</dbReference>
<evidence type="ECO:0000256" key="36">
    <source>
        <dbReference type="ARBA" id="ARBA00047400"/>
    </source>
</evidence>
<evidence type="ECO:0000256" key="64">
    <source>
        <dbReference type="PROSITE-ProRule" id="PRU01363"/>
    </source>
</evidence>
<dbReference type="Pfam" id="PF02801">
    <property type="entry name" value="Ketoacyl-synt_C"/>
    <property type="match status" value="1"/>
</dbReference>
<dbReference type="InterPro" id="IPR042104">
    <property type="entry name" value="PKS_dehydratase_sf"/>
</dbReference>
<dbReference type="InterPro" id="IPR016035">
    <property type="entry name" value="Acyl_Trfase/lysoPLipase"/>
</dbReference>
<comment type="catalytic activity">
    <reaction evidence="30">
        <text>(3R)-hydroxyhexadecanoyl-[ACP] = (2E)-hexadecenoyl-[ACP] + H2O</text>
        <dbReference type="Rhea" id="RHEA:41908"/>
        <dbReference type="Rhea" id="RHEA-COMP:9650"/>
        <dbReference type="Rhea" id="RHEA-COMP:9651"/>
        <dbReference type="ChEBI" id="CHEBI:15377"/>
        <dbReference type="ChEBI" id="CHEBI:78480"/>
        <dbReference type="ChEBI" id="CHEBI:78481"/>
    </reaction>
    <physiologicalReaction direction="left-to-right" evidence="30">
        <dbReference type="Rhea" id="RHEA:41909"/>
    </physiologicalReaction>
</comment>
<dbReference type="InterPro" id="IPR014043">
    <property type="entry name" value="Acyl_transferase_dom"/>
</dbReference>
<dbReference type="PANTHER" id="PTHR43775:SF7">
    <property type="entry name" value="FATTY ACID SYNTHASE"/>
    <property type="match status" value="1"/>
</dbReference>
<dbReference type="GO" id="GO:0004312">
    <property type="term" value="F:fatty acid synthase activity"/>
    <property type="evidence" value="ECO:0007669"/>
    <property type="project" value="UniProtKB-EC"/>
</dbReference>
<dbReference type="GO" id="GO:0004316">
    <property type="term" value="F:3-oxoacyl-[acyl-carrier-protein] reductase (NADPH) activity"/>
    <property type="evidence" value="ECO:0007669"/>
    <property type="project" value="UniProtKB-EC"/>
</dbReference>
<comment type="catalytic activity">
    <reaction evidence="57">
        <text>(2E)-tetradecenoyl-[ACP] + NADPH + H(+) = tetradecanoyl-[ACP] + NADP(+)</text>
        <dbReference type="Rhea" id="RHEA:41896"/>
        <dbReference type="Rhea" id="RHEA-COMP:9647"/>
        <dbReference type="Rhea" id="RHEA-COMP:9648"/>
        <dbReference type="ChEBI" id="CHEBI:15378"/>
        <dbReference type="ChEBI" id="CHEBI:57783"/>
        <dbReference type="ChEBI" id="CHEBI:58349"/>
        <dbReference type="ChEBI" id="CHEBI:78475"/>
        <dbReference type="ChEBI" id="CHEBI:78477"/>
    </reaction>
    <physiologicalReaction direction="left-to-right" evidence="57">
        <dbReference type="Rhea" id="RHEA:41897"/>
    </physiologicalReaction>
</comment>
<dbReference type="GO" id="GO:0006633">
    <property type="term" value="P:fatty acid biosynthetic process"/>
    <property type="evidence" value="ECO:0007669"/>
    <property type="project" value="UniProtKB-KW"/>
</dbReference>
<dbReference type="SMART" id="SM00823">
    <property type="entry name" value="PKS_PP"/>
    <property type="match status" value="1"/>
</dbReference>
<evidence type="ECO:0000256" key="15">
    <source>
        <dbReference type="ARBA" id="ARBA00022857"/>
    </source>
</evidence>
<evidence type="ECO:0000256" key="29">
    <source>
        <dbReference type="ARBA" id="ARBA00023399"/>
    </source>
</evidence>
<comment type="catalytic activity">
    <reaction evidence="41">
        <text>(2E)-hexadecenoyl-[ACP] + NADPH + H(+) = hexadecanoyl-[ACP] + NADP(+)</text>
        <dbReference type="Rhea" id="RHEA:41912"/>
        <dbReference type="Rhea" id="RHEA-COMP:9651"/>
        <dbReference type="Rhea" id="RHEA-COMP:9652"/>
        <dbReference type="ChEBI" id="CHEBI:15378"/>
        <dbReference type="ChEBI" id="CHEBI:57783"/>
        <dbReference type="ChEBI" id="CHEBI:58349"/>
        <dbReference type="ChEBI" id="CHEBI:78481"/>
        <dbReference type="ChEBI" id="CHEBI:78483"/>
    </reaction>
    <physiologicalReaction direction="left-to-right" evidence="41">
        <dbReference type="Rhea" id="RHEA:41913"/>
    </physiologicalReaction>
</comment>
<proteinExistence type="predicted"/>
<evidence type="ECO:0000256" key="16">
    <source>
        <dbReference type="ARBA" id="ARBA00022898"/>
    </source>
</evidence>
<dbReference type="EC" id="2.3.1.85" evidence="4"/>
<dbReference type="EC" id="3.1.2.14" evidence="3"/>
<dbReference type="InterPro" id="IPR013968">
    <property type="entry name" value="PKS_KR"/>
</dbReference>
<evidence type="ECO:0000256" key="8">
    <source>
        <dbReference type="ARBA" id="ARBA00022450"/>
    </source>
</evidence>
<evidence type="ECO:0000256" key="14">
    <source>
        <dbReference type="ARBA" id="ARBA00022832"/>
    </source>
</evidence>
<comment type="catalytic activity">
    <reaction evidence="24">
        <text>(3R)-hydroxydodecanoyl-[ACP] = (2E)-dodecenoyl-[ACP] + H2O</text>
        <dbReference type="Rhea" id="RHEA:41876"/>
        <dbReference type="Rhea" id="RHEA-COMP:9642"/>
        <dbReference type="Rhea" id="RHEA-COMP:9643"/>
        <dbReference type="ChEBI" id="CHEBI:15377"/>
        <dbReference type="ChEBI" id="CHEBI:78470"/>
        <dbReference type="ChEBI" id="CHEBI:78472"/>
    </reaction>
    <physiologicalReaction direction="left-to-right" evidence="24">
        <dbReference type="Rhea" id="RHEA:41877"/>
    </physiologicalReaction>
</comment>
<comment type="catalytic activity">
    <reaction evidence="53">
        <text>hexadecanoyl-[ACP] + H2O = hexadecanoate + holo-[ACP] + H(+)</text>
        <dbReference type="Rhea" id="RHEA:41932"/>
        <dbReference type="Rhea" id="RHEA-COMP:9652"/>
        <dbReference type="Rhea" id="RHEA-COMP:9685"/>
        <dbReference type="ChEBI" id="CHEBI:7896"/>
        <dbReference type="ChEBI" id="CHEBI:15377"/>
        <dbReference type="ChEBI" id="CHEBI:15378"/>
        <dbReference type="ChEBI" id="CHEBI:64479"/>
        <dbReference type="ChEBI" id="CHEBI:78483"/>
        <dbReference type="EC" id="3.1.2.14"/>
    </reaction>
    <physiologicalReaction direction="left-to-right" evidence="53">
        <dbReference type="Rhea" id="RHEA:41933"/>
    </physiologicalReaction>
</comment>